<feature type="domain" description="HTH araC/xylS-type" evidence="5">
    <location>
        <begin position="139"/>
        <end position="241"/>
    </location>
</feature>
<dbReference type="PANTHER" id="PTHR43280">
    <property type="entry name" value="ARAC-FAMILY TRANSCRIPTIONAL REGULATOR"/>
    <property type="match status" value="1"/>
</dbReference>
<dbReference type="SMART" id="SM00342">
    <property type="entry name" value="HTH_ARAC"/>
    <property type="match status" value="1"/>
</dbReference>
<dbReference type="Proteomes" id="UP000275348">
    <property type="component" value="Unassembled WGS sequence"/>
</dbReference>
<dbReference type="Gene3D" id="1.10.10.60">
    <property type="entry name" value="Homeodomain-like"/>
    <property type="match status" value="2"/>
</dbReference>
<dbReference type="PANTHER" id="PTHR43280:SF2">
    <property type="entry name" value="HTH-TYPE TRANSCRIPTIONAL REGULATOR EXSA"/>
    <property type="match status" value="1"/>
</dbReference>
<evidence type="ECO:0000256" key="2">
    <source>
        <dbReference type="ARBA" id="ARBA00023125"/>
    </source>
</evidence>
<dbReference type="InterPro" id="IPR009057">
    <property type="entry name" value="Homeodomain-like_sf"/>
</dbReference>
<dbReference type="EMBL" id="RDOJ01000007">
    <property type="protein sequence ID" value="RLZ10485.1"/>
    <property type="molecule type" value="Genomic_DNA"/>
</dbReference>
<keyword evidence="4" id="KW-0812">Transmembrane</keyword>
<sequence>MKIKILLQLLMENSILIIAIIILVLVLAISVYFLTIKKKDNEISNHTQPFIEDKQTTIIPEKDTETSTKEDLEIIIDKKVEKIQLEEIKEIIKPTELPKKEPKKAKKTNEEIPTDTEEVQPKLTINISSKTEKVLLKKLEAFEKSKDFLKKDVNLNNLANKFDTNTKYLSEIIKSYKNKNFNQYLNELRIHHLIEQLNTNDKVLNTKVSYLASDFGFNSHSSFSTLFTQYVGQSPSEYIKALKKSKKEKITE</sequence>
<evidence type="ECO:0000256" key="4">
    <source>
        <dbReference type="SAM" id="Phobius"/>
    </source>
</evidence>
<dbReference type="AlphaFoldDB" id="A0A3L9MBP9"/>
<evidence type="ECO:0000313" key="6">
    <source>
        <dbReference type="EMBL" id="RLZ10485.1"/>
    </source>
</evidence>
<gene>
    <name evidence="6" type="ORF">EAH69_06755</name>
</gene>
<dbReference type="SUPFAM" id="SSF46689">
    <property type="entry name" value="Homeodomain-like"/>
    <property type="match status" value="1"/>
</dbReference>
<keyword evidence="2" id="KW-0238">DNA-binding</keyword>
<keyword evidence="7" id="KW-1185">Reference proteome</keyword>
<dbReference type="Pfam" id="PF12833">
    <property type="entry name" value="HTH_18"/>
    <property type="match status" value="1"/>
</dbReference>
<keyword evidence="4" id="KW-0472">Membrane</keyword>
<proteinExistence type="predicted"/>
<evidence type="ECO:0000259" key="5">
    <source>
        <dbReference type="PROSITE" id="PS01124"/>
    </source>
</evidence>
<accession>A0A3L9MBP9</accession>
<dbReference type="PROSITE" id="PS01124">
    <property type="entry name" value="HTH_ARAC_FAMILY_2"/>
    <property type="match status" value="1"/>
</dbReference>
<evidence type="ECO:0000256" key="1">
    <source>
        <dbReference type="ARBA" id="ARBA00023015"/>
    </source>
</evidence>
<keyword evidence="1" id="KW-0805">Transcription regulation</keyword>
<dbReference type="GO" id="GO:0003700">
    <property type="term" value="F:DNA-binding transcription factor activity"/>
    <property type="evidence" value="ECO:0007669"/>
    <property type="project" value="InterPro"/>
</dbReference>
<keyword evidence="4" id="KW-1133">Transmembrane helix</keyword>
<reference evidence="6 7" key="1">
    <citation type="submission" date="2018-10" db="EMBL/GenBank/DDBJ databases">
        <authorList>
            <person name="Chen X."/>
        </authorList>
    </citation>
    <scope>NUCLEOTIDE SEQUENCE [LARGE SCALE GENOMIC DNA]</scope>
    <source>
        <strain evidence="6 7">YIM 102668</strain>
    </source>
</reference>
<name>A0A3L9MBP9_9FLAO</name>
<comment type="caution">
    <text evidence="6">The sequence shown here is derived from an EMBL/GenBank/DDBJ whole genome shotgun (WGS) entry which is preliminary data.</text>
</comment>
<dbReference type="GO" id="GO:0043565">
    <property type="term" value="F:sequence-specific DNA binding"/>
    <property type="evidence" value="ECO:0007669"/>
    <property type="project" value="InterPro"/>
</dbReference>
<dbReference type="InterPro" id="IPR018060">
    <property type="entry name" value="HTH_AraC"/>
</dbReference>
<evidence type="ECO:0000313" key="7">
    <source>
        <dbReference type="Proteomes" id="UP000275348"/>
    </source>
</evidence>
<feature type="transmembrane region" description="Helical" evidence="4">
    <location>
        <begin position="15"/>
        <end position="34"/>
    </location>
</feature>
<protein>
    <submittedName>
        <fullName evidence="6">AraC family transcriptional regulator</fullName>
    </submittedName>
</protein>
<organism evidence="6 7">
    <name type="scientific">Faecalibacter macacae</name>
    <dbReference type="NCBI Taxonomy" id="1859289"/>
    <lineage>
        <taxon>Bacteria</taxon>
        <taxon>Pseudomonadati</taxon>
        <taxon>Bacteroidota</taxon>
        <taxon>Flavobacteriia</taxon>
        <taxon>Flavobacteriales</taxon>
        <taxon>Weeksellaceae</taxon>
        <taxon>Faecalibacter</taxon>
    </lineage>
</organism>
<evidence type="ECO:0000256" key="3">
    <source>
        <dbReference type="ARBA" id="ARBA00023163"/>
    </source>
</evidence>
<keyword evidence="3" id="KW-0804">Transcription</keyword>